<evidence type="ECO:0000313" key="3">
    <source>
        <dbReference type="EMBL" id="KAF0984015.1"/>
    </source>
</evidence>
<keyword evidence="1" id="KW-0175">Coiled coil</keyword>
<organism evidence="3 4">
    <name type="scientific">Naegleria fowleri</name>
    <name type="common">Brain eating amoeba</name>
    <dbReference type="NCBI Taxonomy" id="5763"/>
    <lineage>
        <taxon>Eukaryota</taxon>
        <taxon>Discoba</taxon>
        <taxon>Heterolobosea</taxon>
        <taxon>Tetramitia</taxon>
        <taxon>Eutetramitia</taxon>
        <taxon>Vahlkampfiidae</taxon>
        <taxon>Naegleria</taxon>
    </lineage>
</organism>
<dbReference type="AlphaFoldDB" id="A0A6A5CFI6"/>
<protein>
    <submittedName>
        <fullName evidence="3">Uncharacterized protein</fullName>
    </submittedName>
</protein>
<dbReference type="Proteomes" id="UP000444721">
    <property type="component" value="Unassembled WGS sequence"/>
</dbReference>
<dbReference type="VEuPathDB" id="AmoebaDB:NfTy_004830"/>
<dbReference type="OrthoDB" id="10407313at2759"/>
<feature type="region of interest" description="Disordered" evidence="2">
    <location>
        <begin position="30"/>
        <end position="71"/>
    </location>
</feature>
<dbReference type="VEuPathDB" id="AmoebaDB:NF0037660"/>
<gene>
    <name evidence="3" type="ORF">FDP41_007930</name>
</gene>
<dbReference type="EMBL" id="VFQX01000004">
    <property type="protein sequence ID" value="KAF0984015.1"/>
    <property type="molecule type" value="Genomic_DNA"/>
</dbReference>
<reference evidence="3 4" key="1">
    <citation type="journal article" date="2019" name="Sci. Rep.">
        <title>Nanopore sequencing improves the draft genome of the human pathogenic amoeba Naegleria fowleri.</title>
        <authorList>
            <person name="Liechti N."/>
            <person name="Schurch N."/>
            <person name="Bruggmann R."/>
            <person name="Wittwer M."/>
        </authorList>
    </citation>
    <scope>NUCLEOTIDE SEQUENCE [LARGE SCALE GENOMIC DNA]</scope>
    <source>
        <strain evidence="3 4">ATCC 30894</strain>
    </source>
</reference>
<sequence length="302" mass="34760">MHPSRPSSSLLANQANLSVSPGAMEIQEVVLDDLNPARRQESHPSTGKAKVRSSTASSPRSKVSSKAESIRKKTSVKEVVSEFESLRAENNSLKDKLEEQQSAIEFLQKAAEQREALVKDLKKEVRKLRVISKQEFDMFAEEMKTKQMEDEFRIKTLTIEKSKLESEMNIYKFYEKENAELRTIVKSLHSQLEKMAQVKNIESQTSAAELEKWKKQLELDFNEKLSEMSLHFDCSQKNDTVWETILQSGIFKEITANRPPSDISLFLDQVILTLSHNEKLRKEKQGLEQELLKKKKQLETCK</sequence>
<dbReference type="VEuPathDB" id="AmoebaDB:FDP41_007930"/>
<evidence type="ECO:0000256" key="1">
    <source>
        <dbReference type="SAM" id="Coils"/>
    </source>
</evidence>
<keyword evidence="4" id="KW-1185">Reference proteome</keyword>
<name>A0A6A5CFI6_NAEFO</name>
<dbReference type="RefSeq" id="XP_044568728.1">
    <property type="nucleotide sequence ID" value="XM_044711729.1"/>
</dbReference>
<accession>A0A6A5CFI6</accession>
<dbReference type="GeneID" id="68115148"/>
<feature type="coiled-coil region" evidence="1">
    <location>
        <begin position="76"/>
        <end position="131"/>
    </location>
</feature>
<proteinExistence type="predicted"/>
<feature type="compositionally biased region" description="Polar residues" evidence="2">
    <location>
        <begin position="52"/>
        <end position="67"/>
    </location>
</feature>
<comment type="caution">
    <text evidence="3">The sequence shown here is derived from an EMBL/GenBank/DDBJ whole genome shotgun (WGS) entry which is preliminary data.</text>
</comment>
<evidence type="ECO:0000313" key="4">
    <source>
        <dbReference type="Proteomes" id="UP000444721"/>
    </source>
</evidence>
<evidence type="ECO:0000256" key="2">
    <source>
        <dbReference type="SAM" id="MobiDB-lite"/>
    </source>
</evidence>